<dbReference type="CDD" id="cd01065">
    <property type="entry name" value="NAD_bind_Shikimate_DH"/>
    <property type="match status" value="1"/>
</dbReference>
<feature type="domain" description="Quinate/shikimate 5-dehydrogenase/glutamyl-tRNA reductase" evidence="4">
    <location>
        <begin position="655"/>
        <end position="709"/>
    </location>
</feature>
<accession>A0ABR3WQN8</accession>
<comment type="similarity">
    <text evidence="2">In the N-terminal section; belongs to the shikimate kinase family.</text>
</comment>
<dbReference type="InterPro" id="IPR006151">
    <property type="entry name" value="Shikm_DH/Glu-tRNA_Rdtase"/>
</dbReference>
<dbReference type="Pfam" id="PF01487">
    <property type="entry name" value="DHquinase_I"/>
    <property type="match status" value="1"/>
</dbReference>
<evidence type="ECO:0000259" key="6">
    <source>
        <dbReference type="Pfam" id="PF18317"/>
    </source>
</evidence>
<dbReference type="Pfam" id="PF01488">
    <property type="entry name" value="Shikimate_DH"/>
    <property type="match status" value="1"/>
</dbReference>
<dbReference type="PANTHER" id="PTHR21089">
    <property type="entry name" value="SHIKIMATE DEHYDROGENASE"/>
    <property type="match status" value="1"/>
</dbReference>
<dbReference type="InterPro" id="IPR046346">
    <property type="entry name" value="Aminoacid_DH-like_N_sf"/>
</dbReference>
<feature type="domain" description="Shikimate dehydrogenase substrate binding N-terminal" evidence="5">
    <location>
        <begin position="524"/>
        <end position="604"/>
    </location>
</feature>
<evidence type="ECO:0000313" key="8">
    <source>
        <dbReference type="Proteomes" id="UP001586593"/>
    </source>
</evidence>
<dbReference type="Pfam" id="PF08501">
    <property type="entry name" value="Shikimate_dh_N"/>
    <property type="match status" value="1"/>
</dbReference>
<feature type="domain" description="SDH C-terminal" evidence="6">
    <location>
        <begin position="815"/>
        <end position="842"/>
    </location>
</feature>
<evidence type="ECO:0008006" key="9">
    <source>
        <dbReference type="Google" id="ProtNLM"/>
    </source>
</evidence>
<protein>
    <recommendedName>
        <fullName evidence="9">Quinate repressor protein</fullName>
    </recommendedName>
</protein>
<evidence type="ECO:0000256" key="1">
    <source>
        <dbReference type="ARBA" id="ARBA00006477"/>
    </source>
</evidence>
<dbReference type="Gene3D" id="3.40.50.300">
    <property type="entry name" value="P-loop containing nucleotide triphosphate hydrolases"/>
    <property type="match status" value="1"/>
</dbReference>
<dbReference type="SUPFAM" id="SSF52540">
    <property type="entry name" value="P-loop containing nucleoside triphosphate hydrolases"/>
    <property type="match status" value="1"/>
</dbReference>
<dbReference type="Pfam" id="PF01202">
    <property type="entry name" value="SKI"/>
    <property type="match status" value="1"/>
</dbReference>
<dbReference type="Proteomes" id="UP001586593">
    <property type="component" value="Unassembled WGS sequence"/>
</dbReference>
<dbReference type="InterPro" id="IPR001381">
    <property type="entry name" value="DHquinase_I"/>
</dbReference>
<dbReference type="InterPro" id="IPR031322">
    <property type="entry name" value="Shikimate/glucono_kinase"/>
</dbReference>
<evidence type="ECO:0000313" key="7">
    <source>
        <dbReference type="EMBL" id="KAL1865792.1"/>
    </source>
</evidence>
<dbReference type="EMBL" id="JAZHXJ010000284">
    <property type="protein sequence ID" value="KAL1865792.1"/>
    <property type="molecule type" value="Genomic_DNA"/>
</dbReference>
<evidence type="ECO:0000256" key="2">
    <source>
        <dbReference type="ARBA" id="ARBA00009349"/>
    </source>
</evidence>
<dbReference type="InterPro" id="IPR013785">
    <property type="entry name" value="Aldolase_TIM"/>
</dbReference>
<dbReference type="SUPFAM" id="SSF51735">
    <property type="entry name" value="NAD(P)-binding Rossmann-fold domains"/>
    <property type="match status" value="1"/>
</dbReference>
<dbReference type="SUPFAM" id="SSF51569">
    <property type="entry name" value="Aldolase"/>
    <property type="match status" value="1"/>
</dbReference>
<comment type="similarity">
    <text evidence="1">In the 2nd section; belongs to the type-I 3-dehydroquinase family.</text>
</comment>
<dbReference type="InterPro" id="IPR041121">
    <property type="entry name" value="SDH_C"/>
</dbReference>
<dbReference type="InterPro" id="IPR013708">
    <property type="entry name" value="Shikimate_DH-bd_N"/>
</dbReference>
<comment type="caution">
    <text evidence="7">The sequence shown here is derived from an EMBL/GenBank/DDBJ whole genome shotgun (WGS) entry which is preliminary data.</text>
</comment>
<sequence>MTLDQISSVPPPPLAPHSSTRTAFYSPTAHRGATAVVPYGHGELKSPSSAGDVWDADASILLLGIRGTGKTSLAVVAASHLGFRLVDADQHFYAATGLPRAAYASKYGLEQYRMCELAQMRAVLQENPSRCIIVCGPGSAEGTTGQELLEEFKKRHPVIYIMRDPEEVDQYLRTHDAAQIARLAQLVTPSYRGLSNFEFYNLSEPASALVDDGPTRNHLQHHPSLILKHVERDFLRLIRSIRSQDARPSLLQARHSLSFLAAERKPFTYALTIPLARVMDVAAQLRSQDLIVDALELVIDLEQLLPDGGSFDHNAATSITRQYYTLRRNVRLPVIFHVKMPGGASAGLSAPVADPTLWSTYFDVLAHGLRLAPEYLTLELTSSPEAARILIANKSATKIMGHFFDSAPPENAWDSPSRLQLVERADRWGCDLVRICQAATSFADNAAVQRFVFRAESVSRLPLIAYNTGRTGRNSCFMNQILTPVAHELVHAGIQSLGDEMLTVQAAQNALYSSFVLDPLVFGIFGNAVNAALSPMMHNAAFQFCRLPHHYRTFQSSSLRDLDPIVSDCHFGGASISAPFKKEIIPVLDYISPEAQAIGAVNTVIPLRSRSLESLVDRNRAGPVVALFGDNTDWIGIHTCIRRNLSPINAVKPRTTALILGAGGMAQAAVYAAIRLGVRTIFVFNRTLAHAERVVDQFNGKSFSIHNIDLARRSPPLRSGTSTPIDQRTEPAAVHVIPSMDETWPAGFDPPTIIVACISRVGRDDQPPPDIVLPDAWLRSPSGGVAIELAYNPIDTPFYRQVRSLSSKGWIAVHGLHVLPEQGIAQFELFTGRKAPQHLMRSKVAQQVET</sequence>
<name>A0ABR3WQN8_9PEZI</name>
<dbReference type="InterPro" id="IPR022893">
    <property type="entry name" value="Shikimate_DH_fam"/>
</dbReference>
<gene>
    <name evidence="7" type="ORF">VTK73DRAFT_5063</name>
</gene>
<organism evidence="7 8">
    <name type="scientific">Phialemonium thermophilum</name>
    <dbReference type="NCBI Taxonomy" id="223376"/>
    <lineage>
        <taxon>Eukaryota</taxon>
        <taxon>Fungi</taxon>
        <taxon>Dikarya</taxon>
        <taxon>Ascomycota</taxon>
        <taxon>Pezizomycotina</taxon>
        <taxon>Sordariomycetes</taxon>
        <taxon>Sordariomycetidae</taxon>
        <taxon>Cephalothecales</taxon>
        <taxon>Cephalothecaceae</taxon>
        <taxon>Phialemonium</taxon>
    </lineage>
</organism>
<dbReference type="PANTHER" id="PTHR21089:SF1">
    <property type="entry name" value="BIFUNCTIONAL 3-DEHYDROQUINATE DEHYDRATASE_SHIKIMATE DEHYDROGENASE, CHLOROPLASTIC"/>
    <property type="match status" value="1"/>
</dbReference>
<dbReference type="InterPro" id="IPR027417">
    <property type="entry name" value="P-loop_NTPase"/>
</dbReference>
<keyword evidence="8" id="KW-1185">Reference proteome</keyword>
<dbReference type="CDD" id="cd00502">
    <property type="entry name" value="DHQase_I"/>
    <property type="match status" value="1"/>
</dbReference>
<evidence type="ECO:0000259" key="4">
    <source>
        <dbReference type="Pfam" id="PF01488"/>
    </source>
</evidence>
<dbReference type="Gene3D" id="3.20.20.70">
    <property type="entry name" value="Aldolase class I"/>
    <property type="match status" value="1"/>
</dbReference>
<feature type="region of interest" description="Disordered" evidence="3">
    <location>
        <begin position="1"/>
        <end position="21"/>
    </location>
</feature>
<dbReference type="Gene3D" id="3.40.50.10860">
    <property type="entry name" value="Leucine Dehydrogenase, chain A, domain 1"/>
    <property type="match status" value="1"/>
</dbReference>
<dbReference type="Gene3D" id="3.40.50.720">
    <property type="entry name" value="NAD(P)-binding Rossmann-like Domain"/>
    <property type="match status" value="1"/>
</dbReference>
<dbReference type="SUPFAM" id="SSF53223">
    <property type="entry name" value="Aminoacid dehydrogenase-like, N-terminal domain"/>
    <property type="match status" value="1"/>
</dbReference>
<evidence type="ECO:0000256" key="3">
    <source>
        <dbReference type="SAM" id="MobiDB-lite"/>
    </source>
</evidence>
<proteinExistence type="inferred from homology"/>
<reference evidence="7 8" key="1">
    <citation type="journal article" date="2024" name="Commun. Biol.">
        <title>Comparative genomic analysis of thermophilic fungi reveals convergent evolutionary adaptations and gene losses.</title>
        <authorList>
            <person name="Steindorff A.S."/>
            <person name="Aguilar-Pontes M.V."/>
            <person name="Robinson A.J."/>
            <person name="Andreopoulos B."/>
            <person name="LaButti K."/>
            <person name="Kuo A."/>
            <person name="Mondo S."/>
            <person name="Riley R."/>
            <person name="Otillar R."/>
            <person name="Haridas S."/>
            <person name="Lipzen A."/>
            <person name="Grimwood J."/>
            <person name="Schmutz J."/>
            <person name="Clum A."/>
            <person name="Reid I.D."/>
            <person name="Moisan M.C."/>
            <person name="Butler G."/>
            <person name="Nguyen T.T.M."/>
            <person name="Dewar K."/>
            <person name="Conant G."/>
            <person name="Drula E."/>
            <person name="Henrissat B."/>
            <person name="Hansel C."/>
            <person name="Singer S."/>
            <person name="Hutchinson M.I."/>
            <person name="de Vries R.P."/>
            <person name="Natvig D.O."/>
            <person name="Powell A.J."/>
            <person name="Tsang A."/>
            <person name="Grigoriev I.V."/>
        </authorList>
    </citation>
    <scope>NUCLEOTIDE SEQUENCE [LARGE SCALE GENOMIC DNA]</scope>
    <source>
        <strain evidence="7 8">ATCC 24622</strain>
    </source>
</reference>
<evidence type="ECO:0000259" key="5">
    <source>
        <dbReference type="Pfam" id="PF08501"/>
    </source>
</evidence>
<dbReference type="Pfam" id="PF18317">
    <property type="entry name" value="SDH_C"/>
    <property type="match status" value="1"/>
</dbReference>
<dbReference type="InterPro" id="IPR036291">
    <property type="entry name" value="NAD(P)-bd_dom_sf"/>
</dbReference>